<name>A0A2D0MXE6_FLAN2</name>
<dbReference type="Pfam" id="PF05069">
    <property type="entry name" value="Phage_tail_S"/>
    <property type="match status" value="1"/>
</dbReference>
<dbReference type="RefSeq" id="WP_099156002.1">
    <property type="nucleotide sequence ID" value="NZ_PDUD01000099.1"/>
</dbReference>
<dbReference type="AlphaFoldDB" id="A0A2D0MXE6"/>
<dbReference type="EMBL" id="PDUD01000099">
    <property type="protein sequence ID" value="PHN00579.1"/>
    <property type="molecule type" value="Genomic_DNA"/>
</dbReference>
<evidence type="ECO:0008006" key="3">
    <source>
        <dbReference type="Google" id="ProtNLM"/>
    </source>
</evidence>
<dbReference type="OrthoDB" id="964176at2"/>
<keyword evidence="2" id="KW-1185">Reference proteome</keyword>
<organism evidence="1 2">
    <name type="scientific">Flavilitoribacter nigricans (strain ATCC 23147 / DSM 23189 / NBRC 102662 / NCIMB 1420 / SS-2)</name>
    <name type="common">Lewinella nigricans</name>
    <dbReference type="NCBI Taxonomy" id="1122177"/>
    <lineage>
        <taxon>Bacteria</taxon>
        <taxon>Pseudomonadati</taxon>
        <taxon>Bacteroidota</taxon>
        <taxon>Saprospiria</taxon>
        <taxon>Saprospirales</taxon>
        <taxon>Lewinellaceae</taxon>
        <taxon>Flavilitoribacter</taxon>
    </lineage>
</organism>
<accession>A0A2D0MXE6</accession>
<protein>
    <recommendedName>
        <fullName evidence="3">Phage morphogenesis protein</fullName>
    </recommendedName>
</protein>
<reference evidence="1 2" key="1">
    <citation type="submission" date="2017-10" db="EMBL/GenBank/DDBJ databases">
        <title>The draft genome sequence of Lewinella nigricans NBRC 102662.</title>
        <authorList>
            <person name="Wang K."/>
        </authorList>
    </citation>
    <scope>NUCLEOTIDE SEQUENCE [LARGE SCALE GENOMIC DNA]</scope>
    <source>
        <strain evidence="1 2">NBRC 102662</strain>
    </source>
</reference>
<dbReference type="InterPro" id="IPR006522">
    <property type="entry name" value="Phage_virion_morphogenesis"/>
</dbReference>
<gene>
    <name evidence="1" type="ORF">CRP01_41490</name>
</gene>
<comment type="caution">
    <text evidence="1">The sequence shown here is derived from an EMBL/GenBank/DDBJ whole genome shotgun (WGS) entry which is preliminary data.</text>
</comment>
<sequence length="167" mass="19565">MPTEHQFAKIVENYKVFKKSLAVNIGEEAVSFAKDNFRRQGFKDAILIKWRRRKAGTPRNQGRAILVDTGRLKRSIRITRISRAGNRVYIGSNVQYAQIHNEGGRVSGRANVRSHYRRNRTGGRSRVRAHTRQVNFRMPKRQFIGPSRELNKRIRRLIRLNLIKVFK</sequence>
<proteinExistence type="predicted"/>
<evidence type="ECO:0000313" key="2">
    <source>
        <dbReference type="Proteomes" id="UP000223913"/>
    </source>
</evidence>
<dbReference type="Proteomes" id="UP000223913">
    <property type="component" value="Unassembled WGS sequence"/>
</dbReference>
<evidence type="ECO:0000313" key="1">
    <source>
        <dbReference type="EMBL" id="PHN00579.1"/>
    </source>
</evidence>